<gene>
    <name evidence="1" type="ORF">H8R92_07505</name>
</gene>
<dbReference type="Proteomes" id="UP000662088">
    <property type="component" value="Unassembled WGS sequence"/>
</dbReference>
<name>A0A8I0AEG6_9CLOT</name>
<keyword evidence="2" id="KW-1185">Reference proteome</keyword>
<dbReference type="AlphaFoldDB" id="A0A8I0AEG6"/>
<accession>A0A8I0AEG6</accession>
<comment type="caution">
    <text evidence="1">The sequence shown here is derived from an EMBL/GenBank/DDBJ whole genome shotgun (WGS) entry which is preliminary data.</text>
</comment>
<dbReference type="RefSeq" id="WP_022211338.1">
    <property type="nucleotide sequence ID" value="NZ_JACOOQ010000011.1"/>
</dbReference>
<organism evidence="1 2">
    <name type="scientific">Clostridium lentum</name>
    <dbReference type="NCBI Taxonomy" id="2763037"/>
    <lineage>
        <taxon>Bacteria</taxon>
        <taxon>Bacillati</taxon>
        <taxon>Bacillota</taxon>
        <taxon>Clostridia</taxon>
        <taxon>Eubacteriales</taxon>
        <taxon>Clostridiaceae</taxon>
        <taxon>Clostridium</taxon>
    </lineage>
</organism>
<protein>
    <recommendedName>
        <fullName evidence="3">Spore coat protein</fullName>
    </recommendedName>
</protein>
<dbReference type="EMBL" id="JACOOQ010000011">
    <property type="protein sequence ID" value="MBC5640280.1"/>
    <property type="molecule type" value="Genomic_DNA"/>
</dbReference>
<dbReference type="InterPro" id="IPR047175">
    <property type="entry name" value="CotS-like"/>
</dbReference>
<evidence type="ECO:0000313" key="1">
    <source>
        <dbReference type="EMBL" id="MBC5640280.1"/>
    </source>
</evidence>
<dbReference type="PANTHER" id="PTHR39179">
    <property type="entry name" value="SPORE COAT PROTEIN I"/>
    <property type="match status" value="1"/>
</dbReference>
<dbReference type="PANTHER" id="PTHR39179:SF1">
    <property type="entry name" value="SPORE COAT PROTEIN I"/>
    <property type="match status" value="1"/>
</dbReference>
<sequence length="243" mass="28482">MDIYEYLSSRSIIISDEKFKDNAEVSVSDQIQLISDAHKRLLDGKEAIIPRIQSVIGREFEGYKVDIKKNKNYINKIINNKSTNYIEDYLIDEGSRIIKKAQETLSLLDLEIYFSIIKRSMKRYEICLGRVDESSLKRDKNEIIYIRSNKYIVYDLLESDCYNYIKKIKRRKKGYGINNIIDEFVNKSALDQGSIKYLRILSIYPNESMKILNKCRNGRIDITNEDVVSKFRNAKECDGIKLL</sequence>
<evidence type="ECO:0008006" key="3">
    <source>
        <dbReference type="Google" id="ProtNLM"/>
    </source>
</evidence>
<reference evidence="1" key="1">
    <citation type="submission" date="2020-08" db="EMBL/GenBank/DDBJ databases">
        <title>Genome public.</title>
        <authorList>
            <person name="Liu C."/>
            <person name="Sun Q."/>
        </authorList>
    </citation>
    <scope>NUCLEOTIDE SEQUENCE</scope>
    <source>
        <strain evidence="1">NSJ-42</strain>
    </source>
</reference>
<proteinExistence type="predicted"/>
<dbReference type="GO" id="GO:0042601">
    <property type="term" value="C:endospore-forming forespore"/>
    <property type="evidence" value="ECO:0007669"/>
    <property type="project" value="TreeGrafter"/>
</dbReference>
<dbReference type="Gene3D" id="3.90.1200.10">
    <property type="match status" value="1"/>
</dbReference>
<evidence type="ECO:0000313" key="2">
    <source>
        <dbReference type="Proteomes" id="UP000662088"/>
    </source>
</evidence>